<evidence type="ECO:0000313" key="6">
    <source>
        <dbReference type="EMBL" id="NGO39511.1"/>
    </source>
</evidence>
<dbReference type="PRINTS" id="PR00834">
    <property type="entry name" value="PROTEASES2C"/>
</dbReference>
<feature type="domain" description="PDZ" evidence="5">
    <location>
        <begin position="371"/>
        <end position="462"/>
    </location>
</feature>
<evidence type="ECO:0000256" key="2">
    <source>
        <dbReference type="ARBA" id="ARBA00022670"/>
    </source>
</evidence>
<dbReference type="InterPro" id="IPR036034">
    <property type="entry name" value="PDZ_sf"/>
</dbReference>
<dbReference type="PANTHER" id="PTHR22939:SF129">
    <property type="entry name" value="SERINE PROTEASE HTRA2, MITOCHONDRIAL"/>
    <property type="match status" value="1"/>
</dbReference>
<keyword evidence="7" id="KW-1185">Reference proteome</keyword>
<dbReference type="Gene3D" id="2.40.10.120">
    <property type="match status" value="1"/>
</dbReference>
<dbReference type="Proteomes" id="UP000477311">
    <property type="component" value="Unassembled WGS sequence"/>
</dbReference>
<comment type="caution">
    <text evidence="6">The sequence shown here is derived from an EMBL/GenBank/DDBJ whole genome shotgun (WGS) entry which is preliminary data.</text>
</comment>
<evidence type="ECO:0000256" key="3">
    <source>
        <dbReference type="ARBA" id="ARBA00022801"/>
    </source>
</evidence>
<sequence length="481" mass="52085">MKGMPRLWSWCEEADAPGGCGARGASRVGRVVARGALVRLAGCMVLTLRLLAAGPEVDDIRRDATVRAIERVLPTVVNIATTQIVEYRDPYQDLFYQFYGRRAPVERREEPSSIGSGVIIDEEGYILTNFHVLRRASRVYVKLQDGRILEAEPLVYTPHKDVALLKVQTRPGERFPAITFAADDDLILGETVIALGNPYGLGTSASRGILSSKARRPPVEGEPLGTQDWLQTDAGINPGNSGGPLINLRGELIGINVAVYRESQGMGVGFAIPVKQVNEALSEFFSPEVTRSLWFGAKVKGLRGPLVVADVQPGSPAARAGLRAGMEIEGVNGRTVRRLVEFNRLVTESPDQPVRLQVQEGRNRRTVEVRLISFESLVEQKLGLRLAPLTQQLAAGFQVGVGDGMYVESVEARGPAARAGVPARSLLLGLDGRPVGSLFQVADVLMGKASGDTVQLTVVVPRRLGAALMEYRQVTVEVVVR</sequence>
<comment type="similarity">
    <text evidence="1">Belongs to the peptidase S1C family.</text>
</comment>
<feature type="region of interest" description="Disordered" evidence="4">
    <location>
        <begin position="212"/>
        <end position="231"/>
    </location>
</feature>
<dbReference type="Pfam" id="PF17820">
    <property type="entry name" value="PDZ_6"/>
    <property type="match status" value="1"/>
</dbReference>
<evidence type="ECO:0000256" key="1">
    <source>
        <dbReference type="ARBA" id="ARBA00010541"/>
    </source>
</evidence>
<dbReference type="SUPFAM" id="SSF50494">
    <property type="entry name" value="Trypsin-like serine proteases"/>
    <property type="match status" value="1"/>
</dbReference>
<reference evidence="6 7" key="1">
    <citation type="submission" date="2020-02" db="EMBL/GenBank/DDBJ databases">
        <title>Draft genome sequence of Limisphaera ngatamarikiensis NGM72.4T, a thermophilic Verrucomicrobia grouped in subdivision 3.</title>
        <authorList>
            <person name="Carere C.R."/>
            <person name="Steen J."/>
            <person name="Hugenholtz P."/>
            <person name="Stott M.B."/>
        </authorList>
    </citation>
    <scope>NUCLEOTIDE SEQUENCE [LARGE SCALE GENOMIC DNA]</scope>
    <source>
        <strain evidence="6 7">NGM72.4</strain>
    </source>
</reference>
<dbReference type="Pfam" id="PF13180">
    <property type="entry name" value="PDZ_2"/>
    <property type="match status" value="1"/>
</dbReference>
<dbReference type="Pfam" id="PF13365">
    <property type="entry name" value="Trypsin_2"/>
    <property type="match status" value="1"/>
</dbReference>
<dbReference type="SMART" id="SM00228">
    <property type="entry name" value="PDZ"/>
    <property type="match status" value="2"/>
</dbReference>
<dbReference type="PROSITE" id="PS50106">
    <property type="entry name" value="PDZ"/>
    <property type="match status" value="2"/>
</dbReference>
<evidence type="ECO:0000256" key="4">
    <source>
        <dbReference type="SAM" id="MobiDB-lite"/>
    </source>
</evidence>
<dbReference type="SUPFAM" id="SSF50156">
    <property type="entry name" value="PDZ domain-like"/>
    <property type="match status" value="2"/>
</dbReference>
<keyword evidence="2" id="KW-0645">Protease</keyword>
<evidence type="ECO:0000259" key="5">
    <source>
        <dbReference type="PROSITE" id="PS50106"/>
    </source>
</evidence>
<dbReference type="GO" id="GO:0006508">
    <property type="term" value="P:proteolysis"/>
    <property type="evidence" value="ECO:0007669"/>
    <property type="project" value="UniProtKB-KW"/>
</dbReference>
<protein>
    <submittedName>
        <fullName evidence="6">PDZ domain-containing protein</fullName>
    </submittedName>
</protein>
<dbReference type="InterPro" id="IPR001478">
    <property type="entry name" value="PDZ"/>
</dbReference>
<gene>
    <name evidence="6" type="ORF">G4L39_08895</name>
</gene>
<feature type="domain" description="PDZ" evidence="5">
    <location>
        <begin position="256"/>
        <end position="337"/>
    </location>
</feature>
<accession>A0A6M1RVT8</accession>
<dbReference type="AlphaFoldDB" id="A0A6M1RVT8"/>
<dbReference type="EMBL" id="JAAKYA010000053">
    <property type="protein sequence ID" value="NGO39511.1"/>
    <property type="molecule type" value="Genomic_DNA"/>
</dbReference>
<name>A0A6M1RVT8_9BACT</name>
<dbReference type="PANTHER" id="PTHR22939">
    <property type="entry name" value="SERINE PROTEASE FAMILY S1C HTRA-RELATED"/>
    <property type="match status" value="1"/>
</dbReference>
<proteinExistence type="inferred from homology"/>
<dbReference type="InterPro" id="IPR001940">
    <property type="entry name" value="Peptidase_S1C"/>
</dbReference>
<keyword evidence="3" id="KW-0378">Hydrolase</keyword>
<dbReference type="GO" id="GO:0004252">
    <property type="term" value="F:serine-type endopeptidase activity"/>
    <property type="evidence" value="ECO:0007669"/>
    <property type="project" value="InterPro"/>
</dbReference>
<dbReference type="Gene3D" id="2.30.42.10">
    <property type="match status" value="2"/>
</dbReference>
<dbReference type="InterPro" id="IPR041489">
    <property type="entry name" value="PDZ_6"/>
</dbReference>
<dbReference type="InterPro" id="IPR009003">
    <property type="entry name" value="Peptidase_S1_PA"/>
</dbReference>
<evidence type="ECO:0000313" key="7">
    <source>
        <dbReference type="Proteomes" id="UP000477311"/>
    </source>
</evidence>
<organism evidence="6 7">
    <name type="scientific">Limisphaera ngatamarikiensis</name>
    <dbReference type="NCBI Taxonomy" id="1324935"/>
    <lineage>
        <taxon>Bacteria</taxon>
        <taxon>Pseudomonadati</taxon>
        <taxon>Verrucomicrobiota</taxon>
        <taxon>Verrucomicrobiia</taxon>
        <taxon>Limisphaerales</taxon>
        <taxon>Limisphaeraceae</taxon>
        <taxon>Limisphaera</taxon>
    </lineage>
</organism>